<feature type="domain" description="N-acetyltransferase" evidence="1">
    <location>
        <begin position="1"/>
        <end position="150"/>
    </location>
</feature>
<dbReference type="OrthoDB" id="5292888at2"/>
<sequence length="150" mass="17586">MVIKELSKENVEDFIIYLKKAFAIEPDRMTTDHIDEETIIKAVSSNPNELSRSLLAYEDDQIVGRLEFHSYLCIQDAYRMAYVNWVYTLPAYRHRGVAQSLFKAFEKICLQEEINQYFLIQADNQAASRFYKAFEQATSSKEIILRKTIK</sequence>
<protein>
    <submittedName>
        <fullName evidence="2">Acetyltransferase (GNAT) domain-containing protein</fullName>
    </submittedName>
</protein>
<dbReference type="Gene3D" id="3.40.630.30">
    <property type="match status" value="1"/>
</dbReference>
<dbReference type="PROSITE" id="PS51186">
    <property type="entry name" value="GNAT"/>
    <property type="match status" value="1"/>
</dbReference>
<dbReference type="CDD" id="cd04301">
    <property type="entry name" value="NAT_SF"/>
    <property type="match status" value="1"/>
</dbReference>
<reference evidence="2 3" key="1">
    <citation type="submission" date="2016-10" db="EMBL/GenBank/DDBJ databases">
        <authorList>
            <person name="de Groot N.N."/>
        </authorList>
    </citation>
    <scope>NUCLEOTIDE SEQUENCE [LARGE SCALE GENOMIC DNA]</scope>
    <source>
        <strain evidence="2 3">ATCC BAA-466</strain>
    </source>
</reference>
<proteinExistence type="predicted"/>
<dbReference type="GO" id="GO:0016747">
    <property type="term" value="F:acyltransferase activity, transferring groups other than amino-acyl groups"/>
    <property type="evidence" value="ECO:0007669"/>
    <property type="project" value="InterPro"/>
</dbReference>
<dbReference type="InterPro" id="IPR000182">
    <property type="entry name" value="GNAT_dom"/>
</dbReference>
<dbReference type="RefSeq" id="WP_090288745.1">
    <property type="nucleotide sequence ID" value="NZ_FNCK01000001.1"/>
</dbReference>
<accession>A0A1G7NWJ7</accession>
<dbReference type="AlphaFoldDB" id="A0A1G7NWJ7"/>
<gene>
    <name evidence="2" type="ORF">SAMN05421791_10135</name>
</gene>
<keyword evidence="3" id="KW-1185">Reference proteome</keyword>
<keyword evidence="2" id="KW-0808">Transferase</keyword>
<dbReference type="STRING" id="120956.SAMN05421791_10135"/>
<organism evidence="2 3">
    <name type="scientific">Facklamia miroungae</name>
    <dbReference type="NCBI Taxonomy" id="120956"/>
    <lineage>
        <taxon>Bacteria</taxon>
        <taxon>Bacillati</taxon>
        <taxon>Bacillota</taxon>
        <taxon>Bacilli</taxon>
        <taxon>Lactobacillales</taxon>
        <taxon>Aerococcaceae</taxon>
        <taxon>Facklamia</taxon>
    </lineage>
</organism>
<dbReference type="Pfam" id="PF00583">
    <property type="entry name" value="Acetyltransf_1"/>
    <property type="match status" value="1"/>
</dbReference>
<dbReference type="InterPro" id="IPR016181">
    <property type="entry name" value="Acyl_CoA_acyltransferase"/>
</dbReference>
<evidence type="ECO:0000313" key="3">
    <source>
        <dbReference type="Proteomes" id="UP000199708"/>
    </source>
</evidence>
<dbReference type="EMBL" id="FNCK01000001">
    <property type="protein sequence ID" value="SDF78458.1"/>
    <property type="molecule type" value="Genomic_DNA"/>
</dbReference>
<dbReference type="Proteomes" id="UP000199708">
    <property type="component" value="Unassembled WGS sequence"/>
</dbReference>
<evidence type="ECO:0000313" key="2">
    <source>
        <dbReference type="EMBL" id="SDF78458.1"/>
    </source>
</evidence>
<evidence type="ECO:0000259" key="1">
    <source>
        <dbReference type="PROSITE" id="PS51186"/>
    </source>
</evidence>
<name>A0A1G7NWJ7_9LACT</name>
<dbReference type="SUPFAM" id="SSF55729">
    <property type="entry name" value="Acyl-CoA N-acyltransferases (Nat)"/>
    <property type="match status" value="1"/>
</dbReference>